<accession>A0A5P1F383</accession>
<evidence type="ECO:0000256" key="1">
    <source>
        <dbReference type="ARBA" id="ARBA00004323"/>
    </source>
</evidence>
<dbReference type="Gene3D" id="3.90.1480.20">
    <property type="entry name" value="Glycosyl transferase family 29"/>
    <property type="match status" value="1"/>
</dbReference>
<evidence type="ECO:0000256" key="3">
    <source>
        <dbReference type="ARBA" id="ARBA00022676"/>
    </source>
</evidence>
<keyword evidence="7" id="KW-1133">Transmembrane helix</keyword>
<keyword evidence="10" id="KW-0325">Glycoprotein</keyword>
<dbReference type="GO" id="GO:0008373">
    <property type="term" value="F:sialyltransferase activity"/>
    <property type="evidence" value="ECO:0007669"/>
    <property type="project" value="InterPro"/>
</dbReference>
<dbReference type="PANTHER" id="PTHR46779">
    <property type="entry name" value="BETA-1,6-GALACTOSYLTRANSFERASE GALT29A"/>
    <property type="match status" value="1"/>
</dbReference>
<evidence type="ECO:0000256" key="5">
    <source>
        <dbReference type="ARBA" id="ARBA00022692"/>
    </source>
</evidence>
<dbReference type="PANTHER" id="PTHR46779:SF1">
    <property type="entry name" value="BETA-1,6-GALACTOSYLTRANSFERASE GALT29A"/>
    <property type="match status" value="1"/>
</dbReference>
<evidence type="ECO:0000313" key="12">
    <source>
        <dbReference type="Proteomes" id="UP000243459"/>
    </source>
</evidence>
<dbReference type="EMBL" id="CM007384">
    <property type="protein sequence ID" value="ONK71259.1"/>
    <property type="molecule type" value="Genomic_DNA"/>
</dbReference>
<keyword evidence="12" id="KW-1185">Reference proteome</keyword>
<proteinExistence type="inferred from homology"/>
<dbReference type="AlphaFoldDB" id="A0A5P1F383"/>
<dbReference type="OrthoDB" id="10264956at2759"/>
<comment type="subcellular location">
    <subcellularLocation>
        <location evidence="1">Golgi apparatus membrane</location>
        <topology evidence="1">Single-pass type II membrane protein</topology>
    </subcellularLocation>
</comment>
<name>A0A5P1F383_ASPOF</name>
<keyword evidence="6" id="KW-0735">Signal-anchor</keyword>
<dbReference type="GO" id="GO:0000139">
    <property type="term" value="C:Golgi membrane"/>
    <property type="evidence" value="ECO:0007669"/>
    <property type="project" value="UniProtKB-SubCell"/>
</dbReference>
<evidence type="ECO:0000256" key="10">
    <source>
        <dbReference type="ARBA" id="ARBA00023180"/>
    </source>
</evidence>
<evidence type="ECO:0000256" key="7">
    <source>
        <dbReference type="ARBA" id="ARBA00022989"/>
    </source>
</evidence>
<comment type="similarity">
    <text evidence="2">Belongs to the glycosyltransferase 29 family.</text>
</comment>
<dbReference type="Gramene" id="ONK71259">
    <property type="protein sequence ID" value="ONK71259"/>
    <property type="gene ID" value="A4U43_C04F6600"/>
</dbReference>
<dbReference type="Pfam" id="PF00777">
    <property type="entry name" value="Glyco_transf_29"/>
    <property type="match status" value="1"/>
</dbReference>
<sequence>MVMYICQPIHFLDYAACNGSHKSPLLVTDPQFDVLCSSMVKFYSLKRFVEKTGKFAEEWGKAHDEKMFHYSSGMQAVMLATGICERVSVFGFGKSTEAKHHYHTNQKAELDLHDYDAEYEFYRDLAERPQVTNYHQEAMPVF</sequence>
<keyword evidence="8" id="KW-0333">Golgi apparatus</keyword>
<dbReference type="InterPro" id="IPR038578">
    <property type="entry name" value="GT29-like_sf"/>
</dbReference>
<gene>
    <name evidence="11" type="ORF">A4U43_C04F6600</name>
</gene>
<dbReference type="OMA" id="HADKWSE"/>
<keyword evidence="4" id="KW-0808">Transferase</keyword>
<evidence type="ECO:0000256" key="4">
    <source>
        <dbReference type="ARBA" id="ARBA00022679"/>
    </source>
</evidence>
<dbReference type="Proteomes" id="UP000243459">
    <property type="component" value="Chromosome 4"/>
</dbReference>
<keyword evidence="9" id="KW-0472">Membrane</keyword>
<organism evidence="11 12">
    <name type="scientific">Asparagus officinalis</name>
    <name type="common">Garden asparagus</name>
    <dbReference type="NCBI Taxonomy" id="4686"/>
    <lineage>
        <taxon>Eukaryota</taxon>
        <taxon>Viridiplantae</taxon>
        <taxon>Streptophyta</taxon>
        <taxon>Embryophyta</taxon>
        <taxon>Tracheophyta</taxon>
        <taxon>Spermatophyta</taxon>
        <taxon>Magnoliopsida</taxon>
        <taxon>Liliopsida</taxon>
        <taxon>Asparagales</taxon>
        <taxon>Asparagaceae</taxon>
        <taxon>Asparagoideae</taxon>
        <taxon>Asparagus</taxon>
    </lineage>
</organism>
<evidence type="ECO:0000256" key="2">
    <source>
        <dbReference type="ARBA" id="ARBA00006003"/>
    </source>
</evidence>
<dbReference type="InterPro" id="IPR001675">
    <property type="entry name" value="Glyco_trans_29"/>
</dbReference>
<evidence type="ECO:0000256" key="8">
    <source>
        <dbReference type="ARBA" id="ARBA00023034"/>
    </source>
</evidence>
<protein>
    <recommendedName>
        <fullName evidence="13">Sialyltransferase-like protein</fullName>
    </recommendedName>
</protein>
<keyword evidence="3" id="KW-0328">Glycosyltransferase</keyword>
<keyword evidence="5" id="KW-0812">Transmembrane</keyword>
<evidence type="ECO:0000313" key="11">
    <source>
        <dbReference type="EMBL" id="ONK71259.1"/>
    </source>
</evidence>
<evidence type="ECO:0000256" key="6">
    <source>
        <dbReference type="ARBA" id="ARBA00022968"/>
    </source>
</evidence>
<reference evidence="12" key="1">
    <citation type="journal article" date="2017" name="Nat. Commun.">
        <title>The asparagus genome sheds light on the origin and evolution of a young Y chromosome.</title>
        <authorList>
            <person name="Harkess A."/>
            <person name="Zhou J."/>
            <person name="Xu C."/>
            <person name="Bowers J.E."/>
            <person name="Van der Hulst R."/>
            <person name="Ayyampalayam S."/>
            <person name="Mercati F."/>
            <person name="Riccardi P."/>
            <person name="McKain M.R."/>
            <person name="Kakrana A."/>
            <person name="Tang H."/>
            <person name="Ray J."/>
            <person name="Groenendijk J."/>
            <person name="Arikit S."/>
            <person name="Mathioni S.M."/>
            <person name="Nakano M."/>
            <person name="Shan H."/>
            <person name="Telgmann-Rauber A."/>
            <person name="Kanno A."/>
            <person name="Yue Z."/>
            <person name="Chen H."/>
            <person name="Li W."/>
            <person name="Chen Y."/>
            <person name="Xu X."/>
            <person name="Zhang Y."/>
            <person name="Luo S."/>
            <person name="Chen H."/>
            <person name="Gao J."/>
            <person name="Mao Z."/>
            <person name="Pires J.C."/>
            <person name="Luo M."/>
            <person name="Kudrna D."/>
            <person name="Wing R.A."/>
            <person name="Meyers B.C."/>
            <person name="Yi K."/>
            <person name="Kong H."/>
            <person name="Lavrijsen P."/>
            <person name="Sunseri F."/>
            <person name="Falavigna A."/>
            <person name="Ye Y."/>
            <person name="Leebens-Mack J.H."/>
            <person name="Chen G."/>
        </authorList>
    </citation>
    <scope>NUCLEOTIDE SEQUENCE [LARGE SCALE GENOMIC DNA]</scope>
    <source>
        <strain evidence="12">cv. DH0086</strain>
    </source>
</reference>
<evidence type="ECO:0000256" key="9">
    <source>
        <dbReference type="ARBA" id="ARBA00023136"/>
    </source>
</evidence>
<evidence type="ECO:0008006" key="13">
    <source>
        <dbReference type="Google" id="ProtNLM"/>
    </source>
</evidence>